<dbReference type="Proteomes" id="UP000191612">
    <property type="component" value="Unassembled WGS sequence"/>
</dbReference>
<evidence type="ECO:0000313" key="3">
    <source>
        <dbReference type="Proteomes" id="UP000191612"/>
    </source>
</evidence>
<dbReference type="EMBL" id="MDYO01000053">
    <property type="protein sequence ID" value="OQD91463.1"/>
    <property type="molecule type" value="Genomic_DNA"/>
</dbReference>
<dbReference type="SMART" id="SM00954">
    <property type="entry name" value="RelA_SpoT"/>
    <property type="match status" value="1"/>
</dbReference>
<dbReference type="InterPro" id="IPR043519">
    <property type="entry name" value="NT_sf"/>
</dbReference>
<evidence type="ECO:0000259" key="1">
    <source>
        <dbReference type="SMART" id="SM00954"/>
    </source>
</evidence>
<name>A0A1V6QQH0_9EURO</name>
<accession>A0A1V6QQH0</accession>
<gene>
    <name evidence="2" type="ORF">PENSOL_c053G11514</name>
</gene>
<dbReference type="Pfam" id="PF04607">
    <property type="entry name" value="RelA_SpoT"/>
    <property type="match status" value="1"/>
</dbReference>
<dbReference type="AlphaFoldDB" id="A0A1V6QQH0"/>
<proteinExistence type="predicted"/>
<dbReference type="SUPFAM" id="SSF81301">
    <property type="entry name" value="Nucleotidyltransferase"/>
    <property type="match status" value="1"/>
</dbReference>
<evidence type="ECO:0000313" key="2">
    <source>
        <dbReference type="EMBL" id="OQD91463.1"/>
    </source>
</evidence>
<comment type="caution">
    <text evidence="2">The sequence shown here is derived from an EMBL/GenBank/DDBJ whole genome shotgun (WGS) entry which is preliminary data.</text>
</comment>
<protein>
    <recommendedName>
        <fullName evidence="1">RelA/SpoT domain-containing protein</fullName>
    </recommendedName>
</protein>
<organism evidence="2 3">
    <name type="scientific">Penicillium solitum</name>
    <dbReference type="NCBI Taxonomy" id="60172"/>
    <lineage>
        <taxon>Eukaryota</taxon>
        <taxon>Fungi</taxon>
        <taxon>Dikarya</taxon>
        <taxon>Ascomycota</taxon>
        <taxon>Pezizomycotina</taxon>
        <taxon>Eurotiomycetes</taxon>
        <taxon>Eurotiomycetidae</taxon>
        <taxon>Eurotiales</taxon>
        <taxon>Aspergillaceae</taxon>
        <taxon>Penicillium</taxon>
    </lineage>
</organism>
<dbReference type="InterPro" id="IPR007685">
    <property type="entry name" value="RelA_SpoT"/>
</dbReference>
<reference evidence="3" key="1">
    <citation type="journal article" date="2017" name="Nat. Microbiol.">
        <title>Global analysis of biosynthetic gene clusters reveals vast potential of secondary metabolite production in Penicillium species.</title>
        <authorList>
            <person name="Nielsen J.C."/>
            <person name="Grijseels S."/>
            <person name="Prigent S."/>
            <person name="Ji B."/>
            <person name="Dainat J."/>
            <person name="Nielsen K.F."/>
            <person name="Frisvad J.C."/>
            <person name="Workman M."/>
            <person name="Nielsen J."/>
        </authorList>
    </citation>
    <scope>NUCLEOTIDE SEQUENCE [LARGE SCALE GENOMIC DNA]</scope>
    <source>
        <strain evidence="3">IBT 29525</strain>
    </source>
</reference>
<dbReference type="PANTHER" id="PTHR41773">
    <property type="entry name" value="GTP PYROPHOSPHATASE-RELATED"/>
    <property type="match status" value="1"/>
</dbReference>
<keyword evidence="3" id="KW-1185">Reference proteome</keyword>
<dbReference type="Gene3D" id="3.30.460.10">
    <property type="entry name" value="Beta Polymerase, domain 2"/>
    <property type="match status" value="1"/>
</dbReference>
<dbReference type="GO" id="GO:0015969">
    <property type="term" value="P:guanosine tetraphosphate metabolic process"/>
    <property type="evidence" value="ECO:0007669"/>
    <property type="project" value="InterPro"/>
</dbReference>
<feature type="domain" description="RelA/SpoT" evidence="1">
    <location>
        <begin position="65"/>
        <end position="203"/>
    </location>
</feature>
<sequence length="467" mass="53321">MAHTMAHAMVHDITFTPPEKESVASLFVQQYVMEDMIHYHEALSAVRELCDQVLSDHGIGHATEFRLKEPASLEKKLTDRERKQGFPYQTIEDIDKDIVDLAGVCILVHIPSNRTRASELLHDAFMVKKMVNHPKQDEVNGGQQANRGYVATHLHVLLKSEDVHDRGLQLSDTKPVEIQVTSTGLRAWASLEHDIIYKPKGKPPLGLLHQLATMRMLASVDENIHKQMEEVQNNRAAKRKRSLRFIDDVGWVFQKWLEEQQQAWFHDREAGSCTSLFNFLQSRNMDTHGGLRQVLEASFGSDSEAVYSRLASEYPTGSLTLVIFIMDRLLLTGGSGSGSGSGGVDRIPEDHQIHVYKLQTMMSTFVWLDRLFTPALTWQKVFAVQNQESLRDGLVLLHSTRYDFFLEGNPLGLDDIAIVDRLWNWFEGQHDRQIRLTFAISKNKMFKKRKDALKVIGPLIHGLRHWN</sequence>
<dbReference type="PANTHER" id="PTHR41773:SF1">
    <property type="entry name" value="RELA_SPOT DOMAIN-CONTAINING PROTEIN"/>
    <property type="match status" value="1"/>
</dbReference>
<dbReference type="STRING" id="60172.A0A1V6QQH0"/>